<name>A0A226F0P5_FOLCA</name>
<keyword evidence="1" id="KW-0732">Signal</keyword>
<evidence type="ECO:0000313" key="3">
    <source>
        <dbReference type="Proteomes" id="UP000198287"/>
    </source>
</evidence>
<reference evidence="2 3" key="1">
    <citation type="submission" date="2015-12" db="EMBL/GenBank/DDBJ databases">
        <title>The genome of Folsomia candida.</title>
        <authorList>
            <person name="Faddeeva A."/>
            <person name="Derks M.F."/>
            <person name="Anvar Y."/>
            <person name="Smit S."/>
            <person name="Van Straalen N."/>
            <person name="Roelofs D."/>
        </authorList>
    </citation>
    <scope>NUCLEOTIDE SEQUENCE [LARGE SCALE GENOMIC DNA]</scope>
    <source>
        <strain evidence="2 3">VU population</strain>
        <tissue evidence="2">Whole body</tissue>
    </source>
</reference>
<dbReference type="Proteomes" id="UP000198287">
    <property type="component" value="Unassembled WGS sequence"/>
</dbReference>
<protein>
    <submittedName>
        <fullName evidence="2">Uncharacterized protein</fullName>
    </submittedName>
</protein>
<gene>
    <name evidence="2" type="ORF">Fcan01_03149</name>
</gene>
<feature type="chain" id="PRO_5013279789" evidence="1">
    <location>
        <begin position="28"/>
        <end position="242"/>
    </location>
</feature>
<evidence type="ECO:0000313" key="2">
    <source>
        <dbReference type="EMBL" id="OXA62771.1"/>
    </source>
</evidence>
<comment type="caution">
    <text evidence="2">The sequence shown here is derived from an EMBL/GenBank/DDBJ whole genome shotgun (WGS) entry which is preliminary data.</text>
</comment>
<sequence>MVGRVSKVLHAQLVCCLSQILFGFAVSEEVETILSQKSGRSSNVGGVEVMGPLTSYELAMFTDLVVQISMIRCPKVSRPGMQSLKRFMFSSFSKAPQRAISHPLFYSNYRSLVECMNYAQDRFPKQFRSRNRAEGEDESFGRRRRRSTISEEFNGLIPVGEEGHDKFKSEDSFKDLFVALQGITEITCPSSFMPNKAFLEASLEEAASWVKSHDVAKSAHTKYFSKGGLTHGVNQCYQKLAF</sequence>
<keyword evidence="3" id="KW-1185">Reference proteome</keyword>
<dbReference type="EMBL" id="LNIX01000001">
    <property type="protein sequence ID" value="OXA62771.1"/>
    <property type="molecule type" value="Genomic_DNA"/>
</dbReference>
<accession>A0A226F0P5</accession>
<organism evidence="2 3">
    <name type="scientific">Folsomia candida</name>
    <name type="common">Springtail</name>
    <dbReference type="NCBI Taxonomy" id="158441"/>
    <lineage>
        <taxon>Eukaryota</taxon>
        <taxon>Metazoa</taxon>
        <taxon>Ecdysozoa</taxon>
        <taxon>Arthropoda</taxon>
        <taxon>Hexapoda</taxon>
        <taxon>Collembola</taxon>
        <taxon>Entomobryomorpha</taxon>
        <taxon>Isotomoidea</taxon>
        <taxon>Isotomidae</taxon>
        <taxon>Proisotominae</taxon>
        <taxon>Folsomia</taxon>
    </lineage>
</organism>
<dbReference type="AlphaFoldDB" id="A0A226F0P5"/>
<feature type="signal peptide" evidence="1">
    <location>
        <begin position="1"/>
        <end position="27"/>
    </location>
</feature>
<evidence type="ECO:0000256" key="1">
    <source>
        <dbReference type="SAM" id="SignalP"/>
    </source>
</evidence>
<proteinExistence type="predicted"/>